<organism evidence="2 3">
    <name type="scientific">Penicillium cinerascens</name>
    <dbReference type="NCBI Taxonomy" id="70096"/>
    <lineage>
        <taxon>Eukaryota</taxon>
        <taxon>Fungi</taxon>
        <taxon>Dikarya</taxon>
        <taxon>Ascomycota</taxon>
        <taxon>Pezizomycotina</taxon>
        <taxon>Eurotiomycetes</taxon>
        <taxon>Eurotiomycetidae</taxon>
        <taxon>Eurotiales</taxon>
        <taxon>Aspergillaceae</taxon>
        <taxon>Penicillium</taxon>
    </lineage>
</organism>
<dbReference type="RefSeq" id="XP_058311628.1">
    <property type="nucleotide sequence ID" value="XM_058449284.1"/>
</dbReference>
<keyword evidence="1" id="KW-0472">Membrane</keyword>
<dbReference type="InterPro" id="IPR026749">
    <property type="entry name" value="Tmem135"/>
</dbReference>
<keyword evidence="1" id="KW-0812">Transmembrane</keyword>
<dbReference type="PANTHER" id="PTHR12459">
    <property type="entry name" value="TRANSMEMBRANE PROTEIN 135-RELATED"/>
    <property type="match status" value="1"/>
</dbReference>
<proteinExistence type="predicted"/>
<keyword evidence="3" id="KW-1185">Reference proteome</keyword>
<evidence type="ECO:0000256" key="1">
    <source>
        <dbReference type="SAM" id="Phobius"/>
    </source>
</evidence>
<dbReference type="PANTHER" id="PTHR12459:SF19">
    <property type="entry name" value="TRANSMEMBRANE PROTEIN 135 N-TERMINAL DOMAIN-CONTAINING PROTEIN"/>
    <property type="match status" value="1"/>
</dbReference>
<protein>
    <recommendedName>
        <fullName evidence="4">Transmembrane protein 135 N-terminal domain-containing protein</fullName>
    </recommendedName>
</protein>
<gene>
    <name evidence="2" type="ORF">N7498_002222</name>
</gene>
<feature type="transmembrane region" description="Helical" evidence="1">
    <location>
        <begin position="423"/>
        <end position="448"/>
    </location>
</feature>
<feature type="transmembrane region" description="Helical" evidence="1">
    <location>
        <begin position="388"/>
        <end position="411"/>
    </location>
</feature>
<keyword evidence="1" id="KW-1133">Transmembrane helix</keyword>
<comment type="caution">
    <text evidence="2">The sequence shown here is derived from an EMBL/GenBank/DDBJ whole genome shotgun (WGS) entry which is preliminary data.</text>
</comment>
<sequence length="534" mass="59242">MLLQGPPAPAGEAATIHPILRNALRISLSVKEYRALHDAAVKRAPALKDKLPSPSGYERMASPKNRHTEAALRTSLRVFVGSGIALKVVEVVMKRVRGDTTQKKTRTPLHRNPMFRLSVSMSLLLFFHRLLYRFFVRLRANLRTDDAGPFRERNPRVSRALTSRFAPAVGASLAGFALAITPQDQLRLTAAVYWSTRSLEFLYNVMDEKGWLAERPWWFGSWLLMPISCAQLFHAFIFDRETTPTWFGNAILKLSPSYIPGRPDSLPASSDWPEKEQIVDSLASIADLRWPKFVSPILHPTDPNTLPSVVKSISPITGPAHPSISSLSCALLHPSVPNCSTAFLHHILLSVPPLARFLTTVTLALTIPKFKSVLTQPITSINNLSKRIIMMTAVLSAAIGSAWGSVCLLNGTLPRSTLPTKRFFLSGAIGGLPFMFLGNSRSVFMYFFRAGVDSAWKTGVKRGLWKGGRAGEVWLFVLSWALIGSILEAHPSAVRGPGIRKYLAWMRGDGWVDPEEIAKRKLRRETKEAKAENP</sequence>
<name>A0A9W9N9K8_9EURO</name>
<reference evidence="2" key="1">
    <citation type="submission" date="2022-12" db="EMBL/GenBank/DDBJ databases">
        <authorList>
            <person name="Petersen C."/>
        </authorList>
    </citation>
    <scope>NUCLEOTIDE SEQUENCE</scope>
    <source>
        <strain evidence="2">IBT 15544</strain>
    </source>
</reference>
<evidence type="ECO:0008006" key="4">
    <source>
        <dbReference type="Google" id="ProtNLM"/>
    </source>
</evidence>
<evidence type="ECO:0000313" key="2">
    <source>
        <dbReference type="EMBL" id="KAJ5215815.1"/>
    </source>
</evidence>
<evidence type="ECO:0000313" key="3">
    <source>
        <dbReference type="Proteomes" id="UP001150904"/>
    </source>
</evidence>
<accession>A0A9W9N9K8</accession>
<dbReference type="EMBL" id="JAPQKR010000005">
    <property type="protein sequence ID" value="KAJ5215815.1"/>
    <property type="molecule type" value="Genomic_DNA"/>
</dbReference>
<dbReference type="AlphaFoldDB" id="A0A9W9N9K8"/>
<dbReference type="OrthoDB" id="291792at2759"/>
<dbReference type="GeneID" id="83176585"/>
<dbReference type="Proteomes" id="UP001150904">
    <property type="component" value="Unassembled WGS sequence"/>
</dbReference>
<reference evidence="2" key="2">
    <citation type="journal article" date="2023" name="IMA Fungus">
        <title>Comparative genomic study of the Penicillium genus elucidates a diverse pangenome and 15 lateral gene transfer events.</title>
        <authorList>
            <person name="Petersen C."/>
            <person name="Sorensen T."/>
            <person name="Nielsen M.R."/>
            <person name="Sondergaard T.E."/>
            <person name="Sorensen J.L."/>
            <person name="Fitzpatrick D.A."/>
            <person name="Frisvad J.C."/>
            <person name="Nielsen K.L."/>
        </authorList>
    </citation>
    <scope>NUCLEOTIDE SEQUENCE</scope>
    <source>
        <strain evidence="2">IBT 15544</strain>
    </source>
</reference>